<name>A0A1Y3ANL2_EURMA</name>
<dbReference type="AlphaFoldDB" id="A0A1Y3ANL2"/>
<dbReference type="EMBL" id="MUJZ01069596">
    <property type="protein sequence ID" value="OTF69607.1"/>
    <property type="molecule type" value="Genomic_DNA"/>
</dbReference>
<protein>
    <submittedName>
        <fullName evidence="2">Uncharacterized protein</fullName>
    </submittedName>
</protein>
<feature type="non-terminal residue" evidence="2">
    <location>
        <position position="201"/>
    </location>
</feature>
<comment type="caution">
    <text evidence="2">The sequence shown here is derived from an EMBL/GenBank/DDBJ whole genome shotgun (WGS) entry which is preliminary data.</text>
</comment>
<keyword evidence="3" id="KW-1185">Reference proteome</keyword>
<dbReference type="Proteomes" id="UP000194236">
    <property type="component" value="Unassembled WGS sequence"/>
</dbReference>
<reference evidence="2 3" key="1">
    <citation type="submission" date="2017-03" db="EMBL/GenBank/DDBJ databases">
        <title>Genome Survey of Euroglyphus maynei.</title>
        <authorList>
            <person name="Arlian L.G."/>
            <person name="Morgan M.S."/>
            <person name="Rider S.D."/>
        </authorList>
    </citation>
    <scope>NUCLEOTIDE SEQUENCE [LARGE SCALE GENOMIC DNA]</scope>
    <source>
        <strain evidence="2">Arlian Lab</strain>
        <tissue evidence="2">Whole body</tissue>
    </source>
</reference>
<accession>A0A1Y3ANL2</accession>
<evidence type="ECO:0000313" key="2">
    <source>
        <dbReference type="EMBL" id="OTF69607.1"/>
    </source>
</evidence>
<gene>
    <name evidence="2" type="ORF">BLA29_008885</name>
</gene>
<proteinExistence type="predicted"/>
<evidence type="ECO:0000313" key="3">
    <source>
        <dbReference type="Proteomes" id="UP000194236"/>
    </source>
</evidence>
<sequence length="201" mass="23583">MVIFPFVLHHEELVSASNASAIHCTNIGSQTAATKTIVDEQNDFLDQLLIEFDTDNNQQQSFPLRFDHMKFGRIEMVAEHFDNEIDSESSSESTGTIQATGPDGYRPNIERPLRIHFKLMDKTLKLKNDLEQWHHHNPLDTQSMLFKTKTIDPNLFEQNELVVRVLLQFYSNYYHYHYPTTMTVLSQRTRNRRKLLLKKIM</sequence>
<organism evidence="2 3">
    <name type="scientific">Euroglyphus maynei</name>
    <name type="common">Mayne's house dust mite</name>
    <dbReference type="NCBI Taxonomy" id="6958"/>
    <lineage>
        <taxon>Eukaryota</taxon>
        <taxon>Metazoa</taxon>
        <taxon>Ecdysozoa</taxon>
        <taxon>Arthropoda</taxon>
        <taxon>Chelicerata</taxon>
        <taxon>Arachnida</taxon>
        <taxon>Acari</taxon>
        <taxon>Acariformes</taxon>
        <taxon>Sarcoptiformes</taxon>
        <taxon>Astigmata</taxon>
        <taxon>Psoroptidia</taxon>
        <taxon>Analgoidea</taxon>
        <taxon>Pyroglyphidae</taxon>
        <taxon>Pyroglyphinae</taxon>
        <taxon>Euroglyphus</taxon>
    </lineage>
</organism>
<feature type="region of interest" description="Disordered" evidence="1">
    <location>
        <begin position="84"/>
        <end position="105"/>
    </location>
</feature>
<evidence type="ECO:0000256" key="1">
    <source>
        <dbReference type="SAM" id="MobiDB-lite"/>
    </source>
</evidence>